<feature type="compositionally biased region" description="Polar residues" evidence="1">
    <location>
        <begin position="315"/>
        <end position="338"/>
    </location>
</feature>
<keyword evidence="2" id="KW-0732">Signal</keyword>
<accession>B0DJA0</accession>
<dbReference type="KEGG" id="lbc:LACBIDRAFT_329802"/>
<evidence type="ECO:0000259" key="3">
    <source>
        <dbReference type="PROSITE" id="PS50013"/>
    </source>
</evidence>
<keyword evidence="5" id="KW-1185">Reference proteome</keyword>
<dbReference type="InterPro" id="IPR000953">
    <property type="entry name" value="Chromo/chromo_shadow_dom"/>
</dbReference>
<dbReference type="AlphaFoldDB" id="B0DJA0"/>
<feature type="signal peptide" evidence="2">
    <location>
        <begin position="1"/>
        <end position="24"/>
    </location>
</feature>
<dbReference type="Proteomes" id="UP000001194">
    <property type="component" value="Unassembled WGS sequence"/>
</dbReference>
<name>B0DJA0_LACBS</name>
<feature type="chain" id="PRO_5002748691" evidence="2">
    <location>
        <begin position="25"/>
        <end position="655"/>
    </location>
</feature>
<dbReference type="GO" id="GO:0006338">
    <property type="term" value="P:chromatin remodeling"/>
    <property type="evidence" value="ECO:0007669"/>
    <property type="project" value="UniProtKB-ARBA"/>
</dbReference>
<feature type="compositionally biased region" description="Polar residues" evidence="1">
    <location>
        <begin position="356"/>
        <end position="377"/>
    </location>
</feature>
<protein>
    <submittedName>
        <fullName evidence="4">Predicted protein</fullName>
    </submittedName>
</protein>
<sequence>MVGACQNSWVGWALVAFRMCSGWALVCCCGEDGGMGWLGKHTYYLPMTWQRHGRRPSFLARHSAYPYVCMGAIVVRGMGVPFLVSGSDVAWAVSTVGGVDGRRRRRWAVSMVGGVVYSPVDSTGLHWTAEISIIGLQWTPVNSDWTLSPLDWDWTLKSGWQSMDWALYQPIWPGKRVTGIQWSPLESIWITWGMVKTSTNSTKAIFEVRLKDDNRIVDMKEDLLKGNPLVLAYLWQNAPSKLKQDLSAIAKPSIAASSFQTAESSTHVNTPSSASLTALLDNAHIGALQPNSVEERHNVDEPGALANVISGVQPDKSQGRNSTPQSSETLSCSGSEPHNSVDGLDSTPDGLGDTLAAQNIIPSNDQGSSPSRPSSGAQRNRSSQSNNRDNLDIPQRNANCLAATRGRRKRPHQEVEPVENEVYEVEAIVGFAYDDDNVPYWEISWKGYDDTTWETFDKLQQLERGCMDIFSQYNEVQGIHPMDYEQALPSIQAVIPDERCLKRRKIELGLLSGNIAKLECILDGKMLANELKVLVNENGKMTDCLAFSSSDTGDMVSLLVEQNDIQNFFETYLHLDSRWTPADSRWITAVHPDFFSGGNPAKLESRSTIWTAWTPPHNTVNQPDSIWSPERVYNFCLFIIVIIIRPEKKNAMTGN</sequence>
<dbReference type="Gene3D" id="2.40.50.40">
    <property type="match status" value="1"/>
</dbReference>
<evidence type="ECO:0000313" key="4">
    <source>
        <dbReference type="EMBL" id="EDR05486.1"/>
    </source>
</evidence>
<dbReference type="GeneID" id="6079487"/>
<gene>
    <name evidence="4" type="ORF">LACBIDRAFT_329802</name>
</gene>
<dbReference type="HOGENOM" id="CLU_418595_0_0_1"/>
<dbReference type="InterPro" id="IPR016197">
    <property type="entry name" value="Chromo-like_dom_sf"/>
</dbReference>
<dbReference type="OrthoDB" id="3032681at2759"/>
<feature type="compositionally biased region" description="Low complexity" evidence="1">
    <location>
        <begin position="378"/>
        <end position="388"/>
    </location>
</feature>
<organism evidence="5">
    <name type="scientific">Laccaria bicolor (strain S238N-H82 / ATCC MYA-4686)</name>
    <name type="common">Bicoloured deceiver</name>
    <name type="synonym">Laccaria laccata var. bicolor</name>
    <dbReference type="NCBI Taxonomy" id="486041"/>
    <lineage>
        <taxon>Eukaryota</taxon>
        <taxon>Fungi</taxon>
        <taxon>Dikarya</taxon>
        <taxon>Basidiomycota</taxon>
        <taxon>Agaricomycotina</taxon>
        <taxon>Agaricomycetes</taxon>
        <taxon>Agaricomycetidae</taxon>
        <taxon>Agaricales</taxon>
        <taxon>Agaricineae</taxon>
        <taxon>Hydnangiaceae</taxon>
        <taxon>Laccaria</taxon>
    </lineage>
</organism>
<reference evidence="4 5" key="1">
    <citation type="journal article" date="2008" name="Nature">
        <title>The genome of Laccaria bicolor provides insights into mycorrhizal symbiosis.</title>
        <authorList>
            <person name="Martin F."/>
            <person name="Aerts A."/>
            <person name="Ahren D."/>
            <person name="Brun A."/>
            <person name="Danchin E.G.J."/>
            <person name="Duchaussoy F."/>
            <person name="Gibon J."/>
            <person name="Kohler A."/>
            <person name="Lindquist E."/>
            <person name="Pereda V."/>
            <person name="Salamov A."/>
            <person name="Shapiro H.J."/>
            <person name="Wuyts J."/>
            <person name="Blaudez D."/>
            <person name="Buee M."/>
            <person name="Brokstein P."/>
            <person name="Canbaeck B."/>
            <person name="Cohen D."/>
            <person name="Courty P.E."/>
            <person name="Coutinho P.M."/>
            <person name="Delaruelle C."/>
            <person name="Detter J.C."/>
            <person name="Deveau A."/>
            <person name="DiFazio S."/>
            <person name="Duplessis S."/>
            <person name="Fraissinet-Tachet L."/>
            <person name="Lucic E."/>
            <person name="Frey-Klett P."/>
            <person name="Fourrey C."/>
            <person name="Feussner I."/>
            <person name="Gay G."/>
            <person name="Grimwood J."/>
            <person name="Hoegger P.J."/>
            <person name="Jain P."/>
            <person name="Kilaru S."/>
            <person name="Labbe J."/>
            <person name="Lin Y.C."/>
            <person name="Legue V."/>
            <person name="Le Tacon F."/>
            <person name="Marmeisse R."/>
            <person name="Melayah D."/>
            <person name="Montanini B."/>
            <person name="Muratet M."/>
            <person name="Nehls U."/>
            <person name="Niculita-Hirzel H."/>
            <person name="Oudot-Le Secq M.P."/>
            <person name="Peter M."/>
            <person name="Quesneville H."/>
            <person name="Rajashekar B."/>
            <person name="Reich M."/>
            <person name="Rouhier N."/>
            <person name="Schmutz J."/>
            <person name="Yin T."/>
            <person name="Chalot M."/>
            <person name="Henrissat B."/>
            <person name="Kuees U."/>
            <person name="Lucas S."/>
            <person name="Van de Peer Y."/>
            <person name="Podila G.K."/>
            <person name="Polle A."/>
            <person name="Pukkila P.J."/>
            <person name="Richardson P.M."/>
            <person name="Rouze P."/>
            <person name="Sanders I.R."/>
            <person name="Stajich J.E."/>
            <person name="Tunlid A."/>
            <person name="Tuskan G."/>
            <person name="Grigoriev I.V."/>
        </authorList>
    </citation>
    <scope>NUCLEOTIDE SEQUENCE [LARGE SCALE GENOMIC DNA]</scope>
    <source>
        <strain evidence="5">S238N-H82 / ATCC MYA-4686</strain>
    </source>
</reference>
<dbReference type="RefSeq" id="XP_001884044.1">
    <property type="nucleotide sequence ID" value="XM_001884009.1"/>
</dbReference>
<feature type="region of interest" description="Disordered" evidence="1">
    <location>
        <begin position="312"/>
        <end position="396"/>
    </location>
</feature>
<evidence type="ECO:0000256" key="1">
    <source>
        <dbReference type="SAM" id="MobiDB-lite"/>
    </source>
</evidence>
<evidence type="ECO:0000313" key="5">
    <source>
        <dbReference type="Proteomes" id="UP000001194"/>
    </source>
</evidence>
<evidence type="ECO:0000256" key="2">
    <source>
        <dbReference type="SAM" id="SignalP"/>
    </source>
</evidence>
<dbReference type="EMBL" id="DS547113">
    <property type="protein sequence ID" value="EDR05486.1"/>
    <property type="molecule type" value="Genomic_DNA"/>
</dbReference>
<feature type="domain" description="Chromo" evidence="3">
    <location>
        <begin position="423"/>
        <end position="475"/>
    </location>
</feature>
<proteinExistence type="predicted"/>
<dbReference type="InParanoid" id="B0DJA0"/>
<dbReference type="SUPFAM" id="SSF54160">
    <property type="entry name" value="Chromo domain-like"/>
    <property type="match status" value="1"/>
</dbReference>
<dbReference type="PROSITE" id="PS50013">
    <property type="entry name" value="CHROMO_2"/>
    <property type="match status" value="1"/>
</dbReference>